<dbReference type="Gene3D" id="3.40.50.300">
    <property type="entry name" value="P-loop containing nucleotide triphosphate hydrolases"/>
    <property type="match status" value="1"/>
</dbReference>
<dbReference type="NCBIfam" id="TIGR03263">
    <property type="entry name" value="guanyl_kin"/>
    <property type="match status" value="1"/>
</dbReference>
<dbReference type="Proteomes" id="UP000801492">
    <property type="component" value="Unassembled WGS sequence"/>
</dbReference>
<dbReference type="EC" id="2.7.4.8" evidence="2"/>
<evidence type="ECO:0000256" key="1">
    <source>
        <dbReference type="ARBA" id="ARBA00005790"/>
    </source>
</evidence>
<dbReference type="InterPro" id="IPR008144">
    <property type="entry name" value="Guanylate_kin-like_dom"/>
</dbReference>
<evidence type="ECO:0000313" key="9">
    <source>
        <dbReference type="Proteomes" id="UP000801492"/>
    </source>
</evidence>
<organism evidence="8 9">
    <name type="scientific">Ignelater luminosus</name>
    <name type="common">Cucubano</name>
    <name type="synonym">Pyrophorus luminosus</name>
    <dbReference type="NCBI Taxonomy" id="2038154"/>
    <lineage>
        <taxon>Eukaryota</taxon>
        <taxon>Metazoa</taxon>
        <taxon>Ecdysozoa</taxon>
        <taxon>Arthropoda</taxon>
        <taxon>Hexapoda</taxon>
        <taxon>Insecta</taxon>
        <taxon>Pterygota</taxon>
        <taxon>Neoptera</taxon>
        <taxon>Endopterygota</taxon>
        <taxon>Coleoptera</taxon>
        <taxon>Polyphaga</taxon>
        <taxon>Elateriformia</taxon>
        <taxon>Elateroidea</taxon>
        <taxon>Elateridae</taxon>
        <taxon>Agrypninae</taxon>
        <taxon>Pyrophorini</taxon>
        <taxon>Ignelater</taxon>
    </lineage>
</organism>
<dbReference type="CDD" id="cd00071">
    <property type="entry name" value="GMPK"/>
    <property type="match status" value="1"/>
</dbReference>
<dbReference type="Pfam" id="PF00625">
    <property type="entry name" value="Guanylate_kin"/>
    <property type="match status" value="1"/>
</dbReference>
<dbReference type="SUPFAM" id="SSF52540">
    <property type="entry name" value="P-loop containing nucleoside triphosphate hydrolases"/>
    <property type="match status" value="1"/>
</dbReference>
<dbReference type="PROSITE" id="PS00856">
    <property type="entry name" value="GUANYLATE_KINASE_1"/>
    <property type="match status" value="1"/>
</dbReference>
<dbReference type="InterPro" id="IPR020590">
    <property type="entry name" value="Guanylate_kinase_CS"/>
</dbReference>
<dbReference type="FunFam" id="3.40.50.300:FF:000776">
    <property type="entry name" value="Guanylate kinase 2"/>
    <property type="match status" value="1"/>
</dbReference>
<dbReference type="PANTHER" id="PTHR23117:SF13">
    <property type="entry name" value="GUANYLATE KINASE"/>
    <property type="match status" value="1"/>
</dbReference>
<dbReference type="InterPro" id="IPR027417">
    <property type="entry name" value="P-loop_NTPase"/>
</dbReference>
<dbReference type="SMART" id="SM00072">
    <property type="entry name" value="GuKc"/>
    <property type="match status" value="1"/>
</dbReference>
<dbReference type="GO" id="GO:0005829">
    <property type="term" value="C:cytosol"/>
    <property type="evidence" value="ECO:0007669"/>
    <property type="project" value="TreeGrafter"/>
</dbReference>
<dbReference type="EMBL" id="VTPC01001209">
    <property type="protein sequence ID" value="KAF2902703.1"/>
    <property type="molecule type" value="Genomic_DNA"/>
</dbReference>
<proteinExistence type="inferred from homology"/>
<dbReference type="GO" id="GO:0005524">
    <property type="term" value="F:ATP binding"/>
    <property type="evidence" value="ECO:0007669"/>
    <property type="project" value="UniProtKB-KW"/>
</dbReference>
<sequence length="195" mass="22031">MSGPKPLILCGPSGSGKSTLLRRLMDDFPDKFGFSVSHTTRQPRSGEENGVHYHFVTVDEMQSDVSEGKFIEWAKFSGNMYGTSKAAVETVRKKGKVCVLDIDVQGVIQVKKTSLDPWYVFVKPPSLESLEQRLRLRNSETEHSLNQRLQVATDEMKYGETPGNFDVIIVNDNLEHAYEQLKEFVEEKVLANGKY</sequence>
<dbReference type="GO" id="GO:0004385">
    <property type="term" value="F:GMP kinase activity"/>
    <property type="evidence" value="ECO:0007669"/>
    <property type="project" value="UniProtKB-EC"/>
</dbReference>
<dbReference type="PROSITE" id="PS50052">
    <property type="entry name" value="GUANYLATE_KINASE_2"/>
    <property type="match status" value="1"/>
</dbReference>
<keyword evidence="3" id="KW-0808">Transferase</keyword>
<evidence type="ECO:0000256" key="5">
    <source>
        <dbReference type="ARBA" id="ARBA00022777"/>
    </source>
</evidence>
<dbReference type="FunFam" id="3.30.63.10:FF:000002">
    <property type="entry name" value="Guanylate kinase 1"/>
    <property type="match status" value="1"/>
</dbReference>
<dbReference type="InterPro" id="IPR008145">
    <property type="entry name" value="GK/Ca_channel_bsu"/>
</dbReference>
<evidence type="ECO:0000256" key="4">
    <source>
        <dbReference type="ARBA" id="ARBA00022741"/>
    </source>
</evidence>
<evidence type="ECO:0000313" key="8">
    <source>
        <dbReference type="EMBL" id="KAF2902703.1"/>
    </source>
</evidence>
<keyword evidence="4" id="KW-0547">Nucleotide-binding</keyword>
<evidence type="ECO:0000259" key="7">
    <source>
        <dbReference type="PROSITE" id="PS50052"/>
    </source>
</evidence>
<keyword evidence="6" id="KW-0067">ATP-binding</keyword>
<comment type="caution">
    <text evidence="8">The sequence shown here is derived from an EMBL/GenBank/DDBJ whole genome shotgun (WGS) entry which is preliminary data.</text>
</comment>
<gene>
    <name evidence="8" type="ORF">ILUMI_03482</name>
</gene>
<accession>A0A8K0DG90</accession>
<dbReference type="AlphaFoldDB" id="A0A8K0DG90"/>
<dbReference type="OrthoDB" id="6334211at2759"/>
<keyword evidence="5" id="KW-0418">Kinase</keyword>
<feature type="domain" description="Guanylate kinase-like" evidence="7">
    <location>
        <begin position="4"/>
        <end position="186"/>
    </location>
</feature>
<evidence type="ECO:0000256" key="3">
    <source>
        <dbReference type="ARBA" id="ARBA00022679"/>
    </source>
</evidence>
<evidence type="ECO:0000256" key="2">
    <source>
        <dbReference type="ARBA" id="ARBA00012961"/>
    </source>
</evidence>
<keyword evidence="9" id="KW-1185">Reference proteome</keyword>
<protein>
    <recommendedName>
        <fullName evidence="2">guanylate kinase</fullName>
        <ecNumber evidence="2">2.7.4.8</ecNumber>
    </recommendedName>
</protein>
<comment type="similarity">
    <text evidence="1">Belongs to the guanylate kinase family.</text>
</comment>
<dbReference type="InterPro" id="IPR017665">
    <property type="entry name" value="Guanylate_kinase"/>
</dbReference>
<evidence type="ECO:0000256" key="6">
    <source>
        <dbReference type="ARBA" id="ARBA00022840"/>
    </source>
</evidence>
<dbReference type="PANTHER" id="PTHR23117">
    <property type="entry name" value="GUANYLATE KINASE-RELATED"/>
    <property type="match status" value="1"/>
</dbReference>
<reference evidence="8" key="1">
    <citation type="submission" date="2019-08" db="EMBL/GenBank/DDBJ databases">
        <title>The genome of the North American firefly Photinus pyralis.</title>
        <authorList>
            <consortium name="Photinus pyralis genome working group"/>
            <person name="Fallon T.R."/>
            <person name="Sander Lower S.E."/>
            <person name="Weng J.-K."/>
        </authorList>
    </citation>
    <scope>NUCLEOTIDE SEQUENCE</scope>
    <source>
        <strain evidence="8">TRF0915ILg1</strain>
        <tissue evidence="8">Whole body</tissue>
    </source>
</reference>
<name>A0A8K0DG90_IGNLU</name>